<evidence type="ECO:0000313" key="3">
    <source>
        <dbReference type="Proteomes" id="UP000649617"/>
    </source>
</evidence>
<keyword evidence="3" id="KW-1185">Reference proteome</keyword>
<reference evidence="2" key="1">
    <citation type="submission" date="2021-02" db="EMBL/GenBank/DDBJ databases">
        <authorList>
            <person name="Dougan E. K."/>
            <person name="Rhodes N."/>
            <person name="Thang M."/>
            <person name="Chan C."/>
        </authorList>
    </citation>
    <scope>NUCLEOTIDE SEQUENCE</scope>
</reference>
<feature type="region of interest" description="Disordered" evidence="1">
    <location>
        <begin position="122"/>
        <end position="159"/>
    </location>
</feature>
<accession>A0A812V4I3</accession>
<feature type="compositionally biased region" description="Acidic residues" evidence="1">
    <location>
        <begin position="126"/>
        <end position="159"/>
    </location>
</feature>
<protein>
    <submittedName>
        <fullName evidence="2">Uncharacterized protein</fullName>
    </submittedName>
</protein>
<comment type="caution">
    <text evidence="2">The sequence shown here is derived from an EMBL/GenBank/DDBJ whole genome shotgun (WGS) entry which is preliminary data.</text>
</comment>
<dbReference type="OrthoDB" id="438725at2759"/>
<dbReference type="Proteomes" id="UP000649617">
    <property type="component" value="Unassembled WGS sequence"/>
</dbReference>
<organism evidence="2 3">
    <name type="scientific">Symbiodinium pilosum</name>
    <name type="common">Dinoflagellate</name>
    <dbReference type="NCBI Taxonomy" id="2952"/>
    <lineage>
        <taxon>Eukaryota</taxon>
        <taxon>Sar</taxon>
        <taxon>Alveolata</taxon>
        <taxon>Dinophyceae</taxon>
        <taxon>Suessiales</taxon>
        <taxon>Symbiodiniaceae</taxon>
        <taxon>Symbiodinium</taxon>
    </lineage>
</organism>
<evidence type="ECO:0000313" key="2">
    <source>
        <dbReference type="EMBL" id="CAE7605777.1"/>
    </source>
</evidence>
<evidence type="ECO:0000256" key="1">
    <source>
        <dbReference type="SAM" id="MobiDB-lite"/>
    </source>
</evidence>
<dbReference type="EMBL" id="CAJNIZ010040668">
    <property type="protein sequence ID" value="CAE7605777.1"/>
    <property type="molecule type" value="Genomic_DNA"/>
</dbReference>
<name>A0A812V4I3_SYMPI</name>
<sequence>MATDLAHEWESIPELRRLAQKLQLVQVSGQGTTRENIVTNELVLGPTLQNLGMRPSVQTCMLHVKALYDLMQIPVPGASVYTQGWSLRRMVSLFNLIVRRGHVPREEAIRRLMGKVGLVVEPNSGEAEDGSCSDLDLEDEGGESEHDATDDEVVEGGYS</sequence>
<proteinExistence type="predicted"/>
<dbReference type="AlphaFoldDB" id="A0A812V4I3"/>
<gene>
    <name evidence="2" type="ORF">SPIL2461_LOCUS16026</name>
</gene>